<evidence type="ECO:0000256" key="2">
    <source>
        <dbReference type="ARBA" id="ARBA00023002"/>
    </source>
</evidence>
<dbReference type="Proteomes" id="UP000306477">
    <property type="component" value="Unassembled WGS sequence"/>
</dbReference>
<dbReference type="InterPro" id="IPR016163">
    <property type="entry name" value="Ald_DH_C"/>
</dbReference>
<keyword evidence="2" id="KW-0560">Oxidoreductase</keyword>
<dbReference type="FunFam" id="3.40.605.10:FF:000005">
    <property type="entry name" value="Succinate-semialdehyde dehydrogenase I"/>
    <property type="match status" value="1"/>
</dbReference>
<dbReference type="Pfam" id="PF00171">
    <property type="entry name" value="Aldedh"/>
    <property type="match status" value="1"/>
</dbReference>
<dbReference type="FunFam" id="3.40.309.10:FF:000004">
    <property type="entry name" value="Succinate-semialdehyde dehydrogenase I"/>
    <property type="match status" value="1"/>
</dbReference>
<accession>A0A4S3PWV3</accession>
<dbReference type="PROSITE" id="PS00070">
    <property type="entry name" value="ALDEHYDE_DEHYDR_CYS"/>
    <property type="match status" value="1"/>
</dbReference>
<sequence length="471" mass="51012">MYINGEQVESDTKDIIEVINPATNKVIASVPKGGKPEARRAVDAAHAAFKEWSKKTAGERGQLLMKWFYLIDEHKEELGRLMTEEQGKPLKEAVGEIAYANSFISWYAEEGKRIYGETIPSSHPNKRILVHKQPVGVIAAITPWNFPAAMITRKVAPALAAGCTAVVKPASQTPLTAIRLAELAGEAGIPHGVINVVTGNARAIGDAWLEDERVRKLTFTGSTEIGKVLMKGAADTVKKISLELGGHAPFIIMDDADLTKAVEGVIGSKFRNAGQTCICTNRIYVHESIADAFQEKFQKAVADLKVGNGLEEGVDIGPLIDEAALEKVTEHIEDAVSKGATILHGGKRIYDNDGYYHEPTVLANVSDEMICMKEETFGPLAPVTTFKTEEEAIERANNSPYGLAAYVFTENIGKAIRISEQLEYGIVGLNDGLPSVAQAPFGGFKESGLGREGGHFGIDEYIEVKYISIAF</sequence>
<dbReference type="Gene3D" id="3.40.309.10">
    <property type="entry name" value="Aldehyde Dehydrogenase, Chain A, domain 2"/>
    <property type="match status" value="1"/>
</dbReference>
<dbReference type="RefSeq" id="WP_136378554.1">
    <property type="nucleotide sequence ID" value="NZ_SLUB01000005.1"/>
</dbReference>
<dbReference type="GO" id="GO:0009450">
    <property type="term" value="P:gamma-aminobutyric acid catabolic process"/>
    <property type="evidence" value="ECO:0007669"/>
    <property type="project" value="InterPro"/>
</dbReference>
<gene>
    <name evidence="4" type="ORF">E1I69_04680</name>
</gene>
<dbReference type="InterPro" id="IPR050740">
    <property type="entry name" value="Aldehyde_DH_Superfamily"/>
</dbReference>
<reference evidence="4 5" key="1">
    <citation type="journal article" date="2019" name="Indoor Air">
        <title>Impacts of indoor surface finishes on bacterial viability.</title>
        <authorList>
            <person name="Hu J."/>
            <person name="Maamar S.B."/>
            <person name="Glawe A.J."/>
            <person name="Gottel N."/>
            <person name="Gilbert J.A."/>
            <person name="Hartmann E.M."/>
        </authorList>
    </citation>
    <scope>NUCLEOTIDE SEQUENCE [LARGE SCALE GENOMIC DNA]</scope>
    <source>
        <strain evidence="4 5">AF060A6</strain>
    </source>
</reference>
<evidence type="ECO:0000256" key="1">
    <source>
        <dbReference type="ARBA" id="ARBA00009986"/>
    </source>
</evidence>
<dbReference type="InterPro" id="IPR015590">
    <property type="entry name" value="Aldehyde_DH_dom"/>
</dbReference>
<dbReference type="PANTHER" id="PTHR43353:SF5">
    <property type="entry name" value="SUCCINATE-SEMIALDEHYDE DEHYDROGENASE, MITOCHONDRIAL"/>
    <property type="match status" value="1"/>
</dbReference>
<dbReference type="Gene3D" id="3.40.605.10">
    <property type="entry name" value="Aldehyde Dehydrogenase, Chain A, domain 1"/>
    <property type="match status" value="1"/>
</dbReference>
<dbReference type="SUPFAM" id="SSF53720">
    <property type="entry name" value="ALDH-like"/>
    <property type="match status" value="1"/>
</dbReference>
<dbReference type="NCBIfam" id="TIGR01780">
    <property type="entry name" value="SSADH"/>
    <property type="match status" value="1"/>
</dbReference>
<comment type="similarity">
    <text evidence="1">Belongs to the aldehyde dehydrogenase family.</text>
</comment>
<protein>
    <submittedName>
        <fullName evidence="4">NAD-dependent succinate-semialdehyde dehydrogenase</fullName>
    </submittedName>
</protein>
<dbReference type="InterPro" id="IPR016161">
    <property type="entry name" value="Ald_DH/histidinol_DH"/>
</dbReference>
<dbReference type="InterPro" id="IPR016162">
    <property type="entry name" value="Ald_DH_N"/>
</dbReference>
<comment type="caution">
    <text evidence="4">The sequence shown here is derived from an EMBL/GenBank/DDBJ whole genome shotgun (WGS) entry which is preliminary data.</text>
</comment>
<dbReference type="InterPro" id="IPR016160">
    <property type="entry name" value="Ald_DH_CS_CYS"/>
</dbReference>
<dbReference type="AlphaFoldDB" id="A0A4S3PWV3"/>
<organism evidence="4 5">
    <name type="scientific">Bacillus timonensis</name>
    <dbReference type="NCBI Taxonomy" id="1033734"/>
    <lineage>
        <taxon>Bacteria</taxon>
        <taxon>Bacillati</taxon>
        <taxon>Bacillota</taxon>
        <taxon>Bacilli</taxon>
        <taxon>Bacillales</taxon>
        <taxon>Bacillaceae</taxon>
        <taxon>Bacillus</taxon>
    </lineage>
</organism>
<feature type="domain" description="Aldehyde dehydrogenase" evidence="3">
    <location>
        <begin position="9"/>
        <end position="467"/>
    </location>
</feature>
<dbReference type="CDD" id="cd07103">
    <property type="entry name" value="ALDH_F5_SSADH_GabD"/>
    <property type="match status" value="1"/>
</dbReference>
<evidence type="ECO:0000259" key="3">
    <source>
        <dbReference type="Pfam" id="PF00171"/>
    </source>
</evidence>
<dbReference type="GO" id="GO:0004777">
    <property type="term" value="F:succinate-semialdehyde dehydrogenase (NAD+) activity"/>
    <property type="evidence" value="ECO:0007669"/>
    <property type="project" value="TreeGrafter"/>
</dbReference>
<evidence type="ECO:0000313" key="5">
    <source>
        <dbReference type="Proteomes" id="UP000306477"/>
    </source>
</evidence>
<dbReference type="EMBL" id="SLUB01000005">
    <property type="protein sequence ID" value="THE14228.1"/>
    <property type="molecule type" value="Genomic_DNA"/>
</dbReference>
<dbReference type="OrthoDB" id="9762913at2"/>
<dbReference type="InterPro" id="IPR010102">
    <property type="entry name" value="Succ_semiAld_DH"/>
</dbReference>
<keyword evidence="5" id="KW-1185">Reference proteome</keyword>
<dbReference type="PANTHER" id="PTHR43353">
    <property type="entry name" value="SUCCINATE-SEMIALDEHYDE DEHYDROGENASE, MITOCHONDRIAL"/>
    <property type="match status" value="1"/>
</dbReference>
<proteinExistence type="inferred from homology"/>
<name>A0A4S3PWV3_9BACI</name>
<evidence type="ECO:0000313" key="4">
    <source>
        <dbReference type="EMBL" id="THE14228.1"/>
    </source>
</evidence>